<name>A0AAU9QM33_9VIBR</name>
<feature type="transmembrane region" description="Helical" evidence="2">
    <location>
        <begin position="6"/>
        <end position="23"/>
    </location>
</feature>
<gene>
    <name evidence="4" type="ORF">THF1A12_240004</name>
</gene>
<proteinExistence type="predicted"/>
<dbReference type="Pfam" id="PF13455">
    <property type="entry name" value="MUG113"/>
    <property type="match status" value="1"/>
</dbReference>
<keyword evidence="2" id="KW-0812">Transmembrane</keyword>
<feature type="domain" description="Bacteriophage T5 Orf172 DNA-binding" evidence="3">
    <location>
        <begin position="371"/>
        <end position="454"/>
    </location>
</feature>
<feature type="coiled-coil region" evidence="1">
    <location>
        <begin position="277"/>
        <end position="361"/>
    </location>
</feature>
<dbReference type="AlphaFoldDB" id="A0AAU9QM33"/>
<reference evidence="4" key="1">
    <citation type="submission" date="2022-01" db="EMBL/GenBank/DDBJ databases">
        <authorList>
            <person name="Lagorce A."/>
        </authorList>
    </citation>
    <scope>NUCLEOTIDE SEQUENCE</scope>
    <source>
        <strain evidence="4">Th15_F1_A12</strain>
    </source>
</reference>
<dbReference type="InterPro" id="IPR018306">
    <property type="entry name" value="Phage_T5_Orf172_DNA-bd"/>
</dbReference>
<accession>A0AAU9QM33</accession>
<feature type="coiled-coil region" evidence="1">
    <location>
        <begin position="55"/>
        <end position="127"/>
    </location>
</feature>
<protein>
    <submittedName>
        <fullName evidence="4">ATPase</fullName>
    </submittedName>
</protein>
<dbReference type="RefSeq" id="WP_409589000.1">
    <property type="nucleotide sequence ID" value="NZ_CAKMTZ010000076.1"/>
</dbReference>
<keyword evidence="1" id="KW-0175">Coiled coil</keyword>
<evidence type="ECO:0000256" key="1">
    <source>
        <dbReference type="SAM" id="Coils"/>
    </source>
</evidence>
<dbReference type="Pfam" id="PF13250">
    <property type="entry name" value="SNIPE"/>
    <property type="match status" value="1"/>
</dbReference>
<dbReference type="Proteomes" id="UP001295462">
    <property type="component" value="Unassembled WGS sequence"/>
</dbReference>
<evidence type="ECO:0000256" key="2">
    <source>
        <dbReference type="SAM" id="Phobius"/>
    </source>
</evidence>
<keyword evidence="2" id="KW-1133">Transmembrane helix</keyword>
<organism evidence="4 5">
    <name type="scientific">Vibrio jasicida</name>
    <dbReference type="NCBI Taxonomy" id="766224"/>
    <lineage>
        <taxon>Bacteria</taxon>
        <taxon>Pseudomonadati</taxon>
        <taxon>Pseudomonadota</taxon>
        <taxon>Gammaproteobacteria</taxon>
        <taxon>Vibrionales</taxon>
        <taxon>Vibrionaceae</taxon>
        <taxon>Vibrio</taxon>
    </lineage>
</organism>
<comment type="caution">
    <text evidence="4">The sequence shown here is derived from an EMBL/GenBank/DDBJ whole genome shotgun (WGS) entry which is preliminary data.</text>
</comment>
<sequence length="480" mass="54961">MDNNLLMLAGLSLVAVVLTYILTKRSTDKKIEQYKSLDEALAKTKEEYDSACISRETIIAANKAAKRELDKLNEETAELQALKGQDDALKQSIQEQQVILESTKSKLDELNSSIEKGELDLEELMGDLDLYSRLDEYTAHGHFEIPQYLYETSTRFAEEIKYVRQQQKEMIKDKTAVNFPESTVISNDKSFNNKILNGQVKLMLTAFNIECDLLIGKVSPSSFGRTLERIEKLANTLEKSAATLECGFDIDYIELKFEECKLQYQYTLKKQEEVVEQKLIKEQIREEQRAIKEFEKAIADAEKEEKMYRNLLDKAQRELAKATEQDRSEMEQRIAILEQQLAEAEAKEERAKSMAEQTRKGHVYVISNIGSFGEDVYKIGLTRRLEPMDRVKELGDASVPFPFDVHAMIYTDDAPALETALHREFNSKRVNAVNLRKEFFNVDLASIQEAVEKIAGIEVEFKTTALAEDYYESLRLSEAA</sequence>
<keyword evidence="2" id="KW-0472">Membrane</keyword>
<evidence type="ECO:0000259" key="3">
    <source>
        <dbReference type="SMART" id="SM00974"/>
    </source>
</evidence>
<dbReference type="InterPro" id="IPR025280">
    <property type="entry name" value="SNIPE"/>
</dbReference>
<dbReference type="SMART" id="SM00974">
    <property type="entry name" value="T5orf172"/>
    <property type="match status" value="1"/>
</dbReference>
<dbReference type="EMBL" id="CAKMUD010000077">
    <property type="protein sequence ID" value="CAH1591251.1"/>
    <property type="molecule type" value="Genomic_DNA"/>
</dbReference>
<evidence type="ECO:0000313" key="5">
    <source>
        <dbReference type="Proteomes" id="UP001295462"/>
    </source>
</evidence>
<evidence type="ECO:0000313" key="4">
    <source>
        <dbReference type="EMBL" id="CAH1591251.1"/>
    </source>
</evidence>